<protein>
    <submittedName>
        <fullName evidence="1">Uncharacterized protein</fullName>
    </submittedName>
</protein>
<name>A0A4Y2R838_ARAVE</name>
<dbReference type="EMBL" id="BGPR01016126">
    <property type="protein sequence ID" value="GBN71934.1"/>
    <property type="molecule type" value="Genomic_DNA"/>
</dbReference>
<dbReference type="Proteomes" id="UP000499080">
    <property type="component" value="Unassembled WGS sequence"/>
</dbReference>
<accession>A0A4Y2R838</accession>
<keyword evidence="2" id="KW-1185">Reference proteome</keyword>
<comment type="caution">
    <text evidence="1">The sequence shown here is derived from an EMBL/GenBank/DDBJ whole genome shotgun (WGS) entry which is preliminary data.</text>
</comment>
<sequence>MSLLKCQKYSKHKHFKRAYGPRWFCGRVSVSAAKGRESQTPCHRRFVVHAGLMHVRPIEDKYPPVGVEVWRAGCSDVFIIYSQLKIARYFWKQP</sequence>
<organism evidence="1 2">
    <name type="scientific">Araneus ventricosus</name>
    <name type="common">Orbweaver spider</name>
    <name type="synonym">Epeira ventricosa</name>
    <dbReference type="NCBI Taxonomy" id="182803"/>
    <lineage>
        <taxon>Eukaryota</taxon>
        <taxon>Metazoa</taxon>
        <taxon>Ecdysozoa</taxon>
        <taxon>Arthropoda</taxon>
        <taxon>Chelicerata</taxon>
        <taxon>Arachnida</taxon>
        <taxon>Araneae</taxon>
        <taxon>Araneomorphae</taxon>
        <taxon>Entelegynae</taxon>
        <taxon>Araneoidea</taxon>
        <taxon>Araneidae</taxon>
        <taxon>Araneus</taxon>
    </lineage>
</organism>
<evidence type="ECO:0000313" key="2">
    <source>
        <dbReference type="Proteomes" id="UP000499080"/>
    </source>
</evidence>
<reference evidence="1 2" key="1">
    <citation type="journal article" date="2019" name="Sci. Rep.">
        <title>Orb-weaving spider Araneus ventricosus genome elucidates the spidroin gene catalogue.</title>
        <authorList>
            <person name="Kono N."/>
            <person name="Nakamura H."/>
            <person name="Ohtoshi R."/>
            <person name="Moran D.A.P."/>
            <person name="Shinohara A."/>
            <person name="Yoshida Y."/>
            <person name="Fujiwara M."/>
            <person name="Mori M."/>
            <person name="Tomita M."/>
            <person name="Arakawa K."/>
        </authorList>
    </citation>
    <scope>NUCLEOTIDE SEQUENCE [LARGE SCALE GENOMIC DNA]</scope>
</reference>
<gene>
    <name evidence="1" type="ORF">AVEN_211912_1</name>
</gene>
<evidence type="ECO:0000313" key="1">
    <source>
        <dbReference type="EMBL" id="GBN71934.1"/>
    </source>
</evidence>
<dbReference type="AlphaFoldDB" id="A0A4Y2R838"/>
<proteinExistence type="predicted"/>